<evidence type="ECO:0000313" key="8">
    <source>
        <dbReference type="Proteomes" id="UP001372338"/>
    </source>
</evidence>
<feature type="domain" description="SWIM-type" evidence="6">
    <location>
        <begin position="204"/>
        <end position="242"/>
    </location>
</feature>
<evidence type="ECO:0000256" key="5">
    <source>
        <dbReference type="SAM" id="MobiDB-lite"/>
    </source>
</evidence>
<dbReference type="InterPro" id="IPR007527">
    <property type="entry name" value="Znf_SWIM"/>
</dbReference>
<dbReference type="EMBL" id="JAYWIO010000007">
    <property type="protein sequence ID" value="KAK7251118.1"/>
    <property type="molecule type" value="Genomic_DNA"/>
</dbReference>
<accession>A0AAN9EAQ2</accession>
<dbReference type="PROSITE" id="PS50966">
    <property type="entry name" value="ZF_SWIM"/>
    <property type="match status" value="1"/>
</dbReference>
<evidence type="ECO:0000256" key="2">
    <source>
        <dbReference type="ARBA" id="ARBA00022771"/>
    </source>
</evidence>
<keyword evidence="8" id="KW-1185">Reference proteome</keyword>
<dbReference type="SMART" id="SM00575">
    <property type="entry name" value="ZnF_PMZ"/>
    <property type="match status" value="1"/>
</dbReference>
<proteinExistence type="predicted"/>
<evidence type="ECO:0000256" key="1">
    <source>
        <dbReference type="ARBA" id="ARBA00022723"/>
    </source>
</evidence>
<keyword evidence="1" id="KW-0479">Metal-binding</keyword>
<dbReference type="AlphaFoldDB" id="A0AAN9EAQ2"/>
<dbReference type="Pfam" id="PF04434">
    <property type="entry name" value="SWIM"/>
    <property type="match status" value="1"/>
</dbReference>
<evidence type="ECO:0000313" key="7">
    <source>
        <dbReference type="EMBL" id="KAK7251118.1"/>
    </source>
</evidence>
<evidence type="ECO:0000256" key="3">
    <source>
        <dbReference type="ARBA" id="ARBA00022833"/>
    </source>
</evidence>
<dbReference type="PANTHER" id="PTHR47718:SF7">
    <property type="entry name" value="PROTEIN FAR1-RELATED SEQUENCE"/>
    <property type="match status" value="1"/>
</dbReference>
<sequence>MAEKRDSGSMSEGRCETVSISEGRLTISRSEYGNSLHPEINATESSDGCSSKDICQDGLEDNESMALSENEFVNDNSDNGERDDGECDLVDFFRLDNSEDIGSICFEMLRRSEMIQFHFKSLDIAYEFYNEYARATGFSVRKNKSYYGSLGYKRKQMYNELIKQRHQQEGDAHATLSVYIDGSRKTSSSVIFAVNKFSQGSRRSQRNVSWFPSTNEFKCSCQGLQSKGYPCVHIICVLVKLQIHVLPESLIWNRWRINAKEGLDQNVQQGGGCDLSNRLNRITSLKRCARRLFSIAGRSLEDYHEIRELLNANADRLLSNNQSTVNVGESGRNCSDQHVKDPTRVRTKGCGTYAVVRGRKKKIQKCGSCRQDGHNIRSCPVEALKRNFTHTSEDSESENAWLDNVEVDPRYAALSFVATNDEEEIQELTSKDIGTMKRRIANVLEILYVQNMALGNCSRISL</sequence>
<protein>
    <recommendedName>
        <fullName evidence="6">SWIM-type domain-containing protein</fullName>
    </recommendedName>
</protein>
<dbReference type="InterPro" id="IPR006564">
    <property type="entry name" value="Znf_PMZ"/>
</dbReference>
<feature type="region of interest" description="Disordered" evidence="5">
    <location>
        <begin position="1"/>
        <end position="51"/>
    </location>
</feature>
<reference evidence="7 8" key="1">
    <citation type="submission" date="2024-01" db="EMBL/GenBank/DDBJ databases">
        <title>The genomes of 5 underutilized Papilionoideae crops provide insights into root nodulation and disease resistanc.</title>
        <authorList>
            <person name="Yuan L."/>
        </authorList>
    </citation>
    <scope>NUCLEOTIDE SEQUENCE [LARGE SCALE GENOMIC DNA]</scope>
    <source>
        <strain evidence="7">ZHUSHIDOU_FW_LH</strain>
        <tissue evidence="7">Leaf</tissue>
    </source>
</reference>
<organism evidence="7 8">
    <name type="scientific">Crotalaria pallida</name>
    <name type="common">Smooth rattlebox</name>
    <name type="synonym">Crotalaria striata</name>
    <dbReference type="NCBI Taxonomy" id="3830"/>
    <lineage>
        <taxon>Eukaryota</taxon>
        <taxon>Viridiplantae</taxon>
        <taxon>Streptophyta</taxon>
        <taxon>Embryophyta</taxon>
        <taxon>Tracheophyta</taxon>
        <taxon>Spermatophyta</taxon>
        <taxon>Magnoliopsida</taxon>
        <taxon>eudicotyledons</taxon>
        <taxon>Gunneridae</taxon>
        <taxon>Pentapetalae</taxon>
        <taxon>rosids</taxon>
        <taxon>fabids</taxon>
        <taxon>Fabales</taxon>
        <taxon>Fabaceae</taxon>
        <taxon>Papilionoideae</taxon>
        <taxon>50 kb inversion clade</taxon>
        <taxon>genistoids sensu lato</taxon>
        <taxon>core genistoids</taxon>
        <taxon>Crotalarieae</taxon>
        <taxon>Crotalaria</taxon>
    </lineage>
</organism>
<gene>
    <name evidence="7" type="ORF">RIF29_34041</name>
</gene>
<evidence type="ECO:0000256" key="4">
    <source>
        <dbReference type="PROSITE-ProRule" id="PRU00325"/>
    </source>
</evidence>
<evidence type="ECO:0000259" key="6">
    <source>
        <dbReference type="PROSITE" id="PS50966"/>
    </source>
</evidence>
<keyword evidence="3" id="KW-0862">Zinc</keyword>
<comment type="caution">
    <text evidence="7">The sequence shown here is derived from an EMBL/GenBank/DDBJ whole genome shotgun (WGS) entry which is preliminary data.</text>
</comment>
<name>A0AAN9EAQ2_CROPI</name>
<dbReference type="Proteomes" id="UP001372338">
    <property type="component" value="Unassembled WGS sequence"/>
</dbReference>
<keyword evidence="2 4" id="KW-0863">Zinc-finger</keyword>
<dbReference type="PANTHER" id="PTHR47718">
    <property type="entry name" value="OS01G0519700 PROTEIN"/>
    <property type="match status" value="1"/>
</dbReference>
<dbReference type="GO" id="GO:0008270">
    <property type="term" value="F:zinc ion binding"/>
    <property type="evidence" value="ECO:0007669"/>
    <property type="project" value="UniProtKB-KW"/>
</dbReference>